<dbReference type="EMBL" id="BAABFR010000117">
    <property type="protein sequence ID" value="GAA4404138.1"/>
    <property type="molecule type" value="Genomic_DNA"/>
</dbReference>
<keyword evidence="1" id="KW-0596">Phosphopantetheine</keyword>
<feature type="domain" description="Carrier" evidence="5">
    <location>
        <begin position="319"/>
        <end position="394"/>
    </location>
</feature>
<dbReference type="InterPro" id="IPR036291">
    <property type="entry name" value="NAD(P)-bd_dom_sf"/>
</dbReference>
<dbReference type="PANTHER" id="PTHR43775">
    <property type="entry name" value="FATTY ACID SYNTHASE"/>
    <property type="match status" value="1"/>
</dbReference>
<sequence>MATIRLETDDDAARDDIVAWRGGVRLAQRLTRVAAPGHGAARAIRADGAYVVTGGLGGIGLVVARWLLDGGAGRVVLSGRTQPDGDRAAALAALQAAGDVAYVAGDIAEAGVADRLVAAAEQTGLALRGVVHSAAVLDDELITALTPDAVARVWAPKVAGTLRLDAATAGRDLDWWIGFSSVAALLGSPGQGAYACANAWLDAHAAARRAAGAPVVAIDWGQWSDVGLARALTMDALDPISPAEGREALDAVAAGTVVGGVPARIGVARLRLDRAAAAFPELLRLGYFAPLAAELAGDDGDDWPGPEALVAAGGDRAGELALERLQRRISAVMGYGGTAAVDPDRPLTELGMDSLMAVRIRNAARGDFGVEPAVALLLQGATLRDLAADVVRQLGIPAADDGAGQDGGDVDGESGPAAAQAGSLRERSRQRAAARQRAATRRKTGQHT</sequence>
<name>A0ABP8KCG5_9ACTN</name>
<dbReference type="SUPFAM" id="SSF47336">
    <property type="entry name" value="ACP-like"/>
    <property type="match status" value="1"/>
</dbReference>
<accession>A0ABP8KCG5</accession>
<dbReference type="SMART" id="SM00822">
    <property type="entry name" value="PKS_KR"/>
    <property type="match status" value="1"/>
</dbReference>
<keyword evidence="3" id="KW-0511">Multifunctional enzyme</keyword>
<evidence type="ECO:0000313" key="7">
    <source>
        <dbReference type="Proteomes" id="UP001500635"/>
    </source>
</evidence>
<dbReference type="Gene3D" id="1.10.1200.10">
    <property type="entry name" value="ACP-like"/>
    <property type="match status" value="1"/>
</dbReference>
<keyword evidence="7" id="KW-1185">Reference proteome</keyword>
<dbReference type="Proteomes" id="UP001500635">
    <property type="component" value="Unassembled WGS sequence"/>
</dbReference>
<dbReference type="SMART" id="SM00823">
    <property type="entry name" value="PKS_PP"/>
    <property type="match status" value="1"/>
</dbReference>
<dbReference type="PROSITE" id="PS50075">
    <property type="entry name" value="CARRIER"/>
    <property type="match status" value="1"/>
</dbReference>
<proteinExistence type="predicted"/>
<dbReference type="PANTHER" id="PTHR43775:SF37">
    <property type="entry name" value="SI:DKEY-61P9.11"/>
    <property type="match status" value="1"/>
</dbReference>
<protein>
    <recommendedName>
        <fullName evidence="5">Carrier domain-containing protein</fullName>
    </recommendedName>
</protein>
<evidence type="ECO:0000313" key="6">
    <source>
        <dbReference type="EMBL" id="GAA4404138.1"/>
    </source>
</evidence>
<comment type="caution">
    <text evidence="6">The sequence shown here is derived from an EMBL/GenBank/DDBJ whole genome shotgun (WGS) entry which is preliminary data.</text>
</comment>
<keyword evidence="2" id="KW-0597">Phosphoprotein</keyword>
<reference evidence="7" key="1">
    <citation type="journal article" date="2019" name="Int. J. Syst. Evol. Microbiol.">
        <title>The Global Catalogue of Microorganisms (GCM) 10K type strain sequencing project: providing services to taxonomists for standard genome sequencing and annotation.</title>
        <authorList>
            <consortium name="The Broad Institute Genomics Platform"/>
            <consortium name="The Broad Institute Genome Sequencing Center for Infectious Disease"/>
            <person name="Wu L."/>
            <person name="Ma J."/>
        </authorList>
    </citation>
    <scope>NUCLEOTIDE SEQUENCE [LARGE SCALE GENOMIC DNA]</scope>
    <source>
        <strain evidence="7">JCM 17688</strain>
    </source>
</reference>
<dbReference type="InterPro" id="IPR050091">
    <property type="entry name" value="PKS_NRPS_Biosynth_Enz"/>
</dbReference>
<dbReference type="InterPro" id="IPR057326">
    <property type="entry name" value="KR_dom"/>
</dbReference>
<dbReference type="InterPro" id="IPR006162">
    <property type="entry name" value="Ppantetheine_attach_site"/>
</dbReference>
<evidence type="ECO:0000259" key="5">
    <source>
        <dbReference type="PROSITE" id="PS50075"/>
    </source>
</evidence>
<dbReference type="InterPro" id="IPR013968">
    <property type="entry name" value="PKS_KR"/>
</dbReference>
<feature type="compositionally biased region" description="Basic residues" evidence="4">
    <location>
        <begin position="430"/>
        <end position="448"/>
    </location>
</feature>
<dbReference type="Pfam" id="PF08659">
    <property type="entry name" value="KR"/>
    <property type="match status" value="1"/>
</dbReference>
<dbReference type="InterPro" id="IPR020806">
    <property type="entry name" value="PKS_PP-bd"/>
</dbReference>
<dbReference type="InterPro" id="IPR036736">
    <property type="entry name" value="ACP-like_sf"/>
</dbReference>
<dbReference type="SUPFAM" id="SSF51735">
    <property type="entry name" value="NAD(P)-binding Rossmann-fold domains"/>
    <property type="match status" value="1"/>
</dbReference>
<feature type="region of interest" description="Disordered" evidence="4">
    <location>
        <begin position="398"/>
        <end position="448"/>
    </location>
</feature>
<dbReference type="Pfam" id="PF00550">
    <property type="entry name" value="PP-binding"/>
    <property type="match status" value="1"/>
</dbReference>
<evidence type="ECO:0000256" key="3">
    <source>
        <dbReference type="ARBA" id="ARBA00023268"/>
    </source>
</evidence>
<evidence type="ECO:0000256" key="2">
    <source>
        <dbReference type="ARBA" id="ARBA00022553"/>
    </source>
</evidence>
<organism evidence="6 7">
    <name type="scientific">Tsukamurella soli</name>
    <dbReference type="NCBI Taxonomy" id="644556"/>
    <lineage>
        <taxon>Bacteria</taxon>
        <taxon>Bacillati</taxon>
        <taxon>Actinomycetota</taxon>
        <taxon>Actinomycetes</taxon>
        <taxon>Mycobacteriales</taxon>
        <taxon>Tsukamurellaceae</taxon>
        <taxon>Tsukamurella</taxon>
    </lineage>
</organism>
<evidence type="ECO:0000256" key="1">
    <source>
        <dbReference type="ARBA" id="ARBA00022450"/>
    </source>
</evidence>
<evidence type="ECO:0000256" key="4">
    <source>
        <dbReference type="SAM" id="MobiDB-lite"/>
    </source>
</evidence>
<dbReference type="Gene3D" id="3.40.50.720">
    <property type="entry name" value="NAD(P)-binding Rossmann-like Domain"/>
    <property type="match status" value="1"/>
</dbReference>
<dbReference type="PROSITE" id="PS00012">
    <property type="entry name" value="PHOSPHOPANTETHEINE"/>
    <property type="match status" value="1"/>
</dbReference>
<dbReference type="InterPro" id="IPR009081">
    <property type="entry name" value="PP-bd_ACP"/>
</dbReference>
<gene>
    <name evidence="6" type="ORF">GCM10023147_46330</name>
</gene>